<evidence type="ECO:0000313" key="4">
    <source>
        <dbReference type="EMBL" id="BBQ49283.1"/>
    </source>
</evidence>
<keyword evidence="2" id="KW-0862">Zinc</keyword>
<dbReference type="PROSITE" id="PS51747">
    <property type="entry name" value="CYT_DCMP_DEAMINASES_2"/>
    <property type="match status" value="1"/>
</dbReference>
<keyword evidence="1" id="KW-0479">Metal-binding</keyword>
<dbReference type="GO" id="GO:0008270">
    <property type="term" value="F:zinc ion binding"/>
    <property type="evidence" value="ECO:0007669"/>
    <property type="project" value="InterPro"/>
</dbReference>
<accession>A0A6S4VCE4</accession>
<protein>
    <submittedName>
        <fullName evidence="4">tRNA-specific adenosine deaminase</fullName>
    </submittedName>
</protein>
<evidence type="ECO:0000256" key="2">
    <source>
        <dbReference type="ARBA" id="ARBA00022833"/>
    </source>
</evidence>
<dbReference type="InterPro" id="IPR016192">
    <property type="entry name" value="APOBEC/CMP_deaminase_Zn-bd"/>
</dbReference>
<dbReference type="InterPro" id="IPR016193">
    <property type="entry name" value="Cytidine_deaminase-like"/>
</dbReference>
<organism evidence="4 5">
    <name type="scientific">Acinetobacter pittii</name>
    <name type="common">Acinetobacter genomosp. 3</name>
    <dbReference type="NCBI Taxonomy" id="48296"/>
    <lineage>
        <taxon>Bacteria</taxon>
        <taxon>Pseudomonadati</taxon>
        <taxon>Pseudomonadota</taxon>
        <taxon>Gammaproteobacteria</taxon>
        <taxon>Moraxellales</taxon>
        <taxon>Moraxellaceae</taxon>
        <taxon>Acinetobacter</taxon>
        <taxon>Acinetobacter calcoaceticus/baumannii complex</taxon>
    </lineage>
</organism>
<dbReference type="PANTHER" id="PTHR11079">
    <property type="entry name" value="CYTOSINE DEAMINASE FAMILY MEMBER"/>
    <property type="match status" value="1"/>
</dbReference>
<dbReference type="CDD" id="cd01285">
    <property type="entry name" value="nucleoside_deaminase"/>
    <property type="match status" value="1"/>
</dbReference>
<proteinExistence type="predicted"/>
<dbReference type="Gene3D" id="3.40.140.10">
    <property type="entry name" value="Cytidine Deaminase, domain 2"/>
    <property type="match status" value="1"/>
</dbReference>
<evidence type="ECO:0000256" key="1">
    <source>
        <dbReference type="ARBA" id="ARBA00022723"/>
    </source>
</evidence>
<reference evidence="4 5" key="1">
    <citation type="submission" date="2019-12" db="EMBL/GenBank/DDBJ databases">
        <title>complete genome sequences of Acinetobacter pittii str. WP2-W18-ESBL-11 isolated from wastewater treatment plant effluent.</title>
        <authorList>
            <person name="Sekizuka T."/>
            <person name="Itokawa K."/>
            <person name="Yatsu K."/>
            <person name="Inamine Y."/>
            <person name="Kuroda M."/>
        </authorList>
    </citation>
    <scope>NUCLEOTIDE SEQUENCE [LARGE SCALE GENOMIC DNA]</scope>
    <source>
        <strain evidence="4 5">WP2-W18-ESBL-11</strain>
    </source>
</reference>
<dbReference type="AlphaFoldDB" id="A0A6S4VCE4"/>
<dbReference type="SUPFAM" id="SSF53927">
    <property type="entry name" value="Cytidine deaminase-like"/>
    <property type="match status" value="1"/>
</dbReference>
<evidence type="ECO:0000259" key="3">
    <source>
        <dbReference type="PROSITE" id="PS51747"/>
    </source>
</evidence>
<sequence>MMEKGEQFLRNAIELAYNNIEKGGRPFGAVVVKNGEIIASGVNQILTTNDPTAHAELLAIRAASQVLGTANLEGCSVYASGHPCPMCMAAMRLAGIKSVSYAYSNEDGTPFGLSTAEIYIELAKPFSEQSMKIQYIPIRVENRTDLYVHWKNYQAQNSGSEE</sequence>
<dbReference type="EMBL" id="AP021936">
    <property type="protein sequence ID" value="BBQ49283.1"/>
    <property type="molecule type" value="Genomic_DNA"/>
</dbReference>
<evidence type="ECO:0000313" key="5">
    <source>
        <dbReference type="Proteomes" id="UP000515758"/>
    </source>
</evidence>
<dbReference type="PROSITE" id="PS00903">
    <property type="entry name" value="CYT_DCMP_DEAMINASES_1"/>
    <property type="match status" value="1"/>
</dbReference>
<dbReference type="GO" id="GO:0047974">
    <property type="term" value="F:guanosine deaminase activity"/>
    <property type="evidence" value="ECO:0007669"/>
    <property type="project" value="TreeGrafter"/>
</dbReference>
<dbReference type="Pfam" id="PF00383">
    <property type="entry name" value="dCMP_cyt_deam_1"/>
    <property type="match status" value="1"/>
</dbReference>
<dbReference type="Proteomes" id="UP000515758">
    <property type="component" value="Chromosome"/>
</dbReference>
<dbReference type="InterPro" id="IPR002125">
    <property type="entry name" value="CMP_dCMP_dom"/>
</dbReference>
<gene>
    <name evidence="4" type="primary">guaD</name>
    <name evidence="4" type="ORF">WP2W18E11_22810</name>
</gene>
<name>A0A6S4VCE4_ACIPI</name>
<feature type="domain" description="CMP/dCMP-type deaminase" evidence="3">
    <location>
        <begin position="3"/>
        <end position="126"/>
    </location>
</feature>
<dbReference type="PANTHER" id="PTHR11079:SF161">
    <property type="entry name" value="CMP_DCMP-TYPE DEAMINASE DOMAIN-CONTAINING PROTEIN"/>
    <property type="match status" value="1"/>
</dbReference>
<dbReference type="GO" id="GO:0006152">
    <property type="term" value="P:purine nucleoside catabolic process"/>
    <property type="evidence" value="ECO:0007669"/>
    <property type="project" value="TreeGrafter"/>
</dbReference>